<dbReference type="SUPFAM" id="SSF56784">
    <property type="entry name" value="HAD-like"/>
    <property type="match status" value="1"/>
</dbReference>
<dbReference type="SFLD" id="SFLDG01129">
    <property type="entry name" value="C1.5:_HAD__Beta-PGM__Phosphata"/>
    <property type="match status" value="1"/>
</dbReference>
<dbReference type="InterPro" id="IPR050155">
    <property type="entry name" value="HAD-like_hydrolase_sf"/>
</dbReference>
<dbReference type="eggNOG" id="COG0546">
    <property type="taxonomic scope" value="Bacteria"/>
</dbReference>
<dbReference type="EMBL" id="CP000142">
    <property type="protein sequence ID" value="ABA89524.1"/>
    <property type="molecule type" value="Genomic_DNA"/>
</dbReference>
<dbReference type="Gene3D" id="1.10.150.240">
    <property type="entry name" value="Putative phosphatase, domain 2"/>
    <property type="match status" value="1"/>
</dbReference>
<accession>Q3A283</accession>
<gene>
    <name evidence="1" type="ordered locus">Pcar_2285</name>
</gene>
<dbReference type="AlphaFoldDB" id="Q3A283"/>
<dbReference type="PANTHER" id="PTHR43434:SF20">
    <property type="entry name" value="5'-NUCLEOTIDASE"/>
    <property type="match status" value="1"/>
</dbReference>
<dbReference type="GO" id="GO:0016787">
    <property type="term" value="F:hydrolase activity"/>
    <property type="evidence" value="ECO:0007669"/>
    <property type="project" value="UniProtKB-KW"/>
</dbReference>
<evidence type="ECO:0000313" key="2">
    <source>
        <dbReference type="Proteomes" id="UP000002534"/>
    </source>
</evidence>
<sequence>MTCQVKSMLTDNVLVFDLDGTISDPAFGILRSLNHALQSFGYPPVSHEQVGQYIGPPLDEVFRTIVGTSNRAHIAALVARYRERYAGAGYGENRLYSGILEALVELSNRGFGIGLCTSKRADFAQKILENFGIRRYFGFISGGDVGVKKEQQLAELLAAGTIPRSAAMIGDRAVDVHAARANGLLSVAVLWGYGSREELIAACPDFLLETPADLRFPGPLA</sequence>
<dbReference type="Pfam" id="PF13419">
    <property type="entry name" value="HAD_2"/>
    <property type="match status" value="1"/>
</dbReference>
<dbReference type="InterPro" id="IPR023214">
    <property type="entry name" value="HAD_sf"/>
</dbReference>
<dbReference type="InterPro" id="IPR036412">
    <property type="entry name" value="HAD-like_sf"/>
</dbReference>
<name>Q3A283_SYNC1</name>
<reference evidence="1 2" key="2">
    <citation type="journal article" date="2012" name="BMC Genomics">
        <title>The genome of Pelobacter carbinolicus reveals surprising metabolic capabilities and physiological features.</title>
        <authorList>
            <person name="Aklujkar M."/>
            <person name="Haveman S.A."/>
            <person name="Didonato R.Jr."/>
            <person name="Chertkov O."/>
            <person name="Han C.S."/>
            <person name="Land M.L."/>
            <person name="Brown P."/>
            <person name="Lovley D.R."/>
        </authorList>
    </citation>
    <scope>NUCLEOTIDE SEQUENCE [LARGE SCALE GENOMIC DNA]</scope>
    <source>
        <strain evidence="2">DSM 2380 / NBRC 103641 / GraBd1</strain>
    </source>
</reference>
<keyword evidence="2" id="KW-1185">Reference proteome</keyword>
<keyword evidence="1" id="KW-0378">Hydrolase</keyword>
<dbReference type="GO" id="GO:0004713">
    <property type="term" value="F:protein tyrosine kinase activity"/>
    <property type="evidence" value="ECO:0007669"/>
    <property type="project" value="TreeGrafter"/>
</dbReference>
<reference evidence="2" key="1">
    <citation type="submission" date="2005-10" db="EMBL/GenBank/DDBJ databases">
        <title>Complete sequence of Pelobacter carbinolicus DSM 2380.</title>
        <authorList>
            <person name="Copeland A."/>
            <person name="Lucas S."/>
            <person name="Lapidus A."/>
            <person name="Barry K."/>
            <person name="Detter J.C."/>
            <person name="Glavina T."/>
            <person name="Hammon N."/>
            <person name="Israni S."/>
            <person name="Pitluck S."/>
            <person name="Chertkov O."/>
            <person name="Schmutz J."/>
            <person name="Larimer F."/>
            <person name="Land M."/>
            <person name="Kyrpides N."/>
            <person name="Ivanova N."/>
            <person name="Richardson P."/>
        </authorList>
    </citation>
    <scope>NUCLEOTIDE SEQUENCE [LARGE SCALE GENOMIC DNA]</scope>
    <source>
        <strain evidence="2">DSM 2380 / NBRC 103641 / GraBd1</strain>
    </source>
</reference>
<evidence type="ECO:0000313" key="1">
    <source>
        <dbReference type="EMBL" id="ABA89524.1"/>
    </source>
</evidence>
<dbReference type="STRING" id="338963.Pcar_2285"/>
<proteinExistence type="predicted"/>
<organism evidence="1 2">
    <name type="scientific">Syntrophotalea carbinolica (strain DSM 2380 / NBRC 103641 / GraBd1)</name>
    <name type="common">Pelobacter carbinolicus</name>
    <dbReference type="NCBI Taxonomy" id="338963"/>
    <lineage>
        <taxon>Bacteria</taxon>
        <taxon>Pseudomonadati</taxon>
        <taxon>Thermodesulfobacteriota</taxon>
        <taxon>Desulfuromonadia</taxon>
        <taxon>Desulfuromonadales</taxon>
        <taxon>Syntrophotaleaceae</taxon>
        <taxon>Syntrophotalea</taxon>
    </lineage>
</organism>
<dbReference type="InterPro" id="IPR023198">
    <property type="entry name" value="PGP-like_dom2"/>
</dbReference>
<dbReference type="KEGG" id="pca:Pcar_2285"/>
<dbReference type="Proteomes" id="UP000002534">
    <property type="component" value="Chromosome"/>
</dbReference>
<dbReference type="SFLD" id="SFLDS00003">
    <property type="entry name" value="Haloacid_Dehalogenase"/>
    <property type="match status" value="1"/>
</dbReference>
<dbReference type="InterPro" id="IPR041492">
    <property type="entry name" value="HAD_2"/>
</dbReference>
<dbReference type="PANTHER" id="PTHR43434">
    <property type="entry name" value="PHOSPHOGLYCOLATE PHOSPHATASE"/>
    <property type="match status" value="1"/>
</dbReference>
<dbReference type="GO" id="GO:0005829">
    <property type="term" value="C:cytosol"/>
    <property type="evidence" value="ECO:0007669"/>
    <property type="project" value="TreeGrafter"/>
</dbReference>
<dbReference type="HOGENOM" id="CLU_045011_19_4_7"/>
<protein>
    <submittedName>
        <fullName evidence="1">HAD superfamily hydrolase</fullName>
    </submittedName>
</protein>
<dbReference type="Gene3D" id="3.40.50.1000">
    <property type="entry name" value="HAD superfamily/HAD-like"/>
    <property type="match status" value="1"/>
</dbReference>